<dbReference type="EMBL" id="MU864000">
    <property type="protein sequence ID" value="KAK4195869.1"/>
    <property type="molecule type" value="Genomic_DNA"/>
</dbReference>
<evidence type="ECO:0000313" key="3">
    <source>
        <dbReference type="EMBL" id="KAK4195869.1"/>
    </source>
</evidence>
<accession>A0AAN6X8L2</accession>
<feature type="domain" description="DUF1996" evidence="2">
    <location>
        <begin position="49"/>
        <end position="82"/>
    </location>
</feature>
<evidence type="ECO:0000256" key="1">
    <source>
        <dbReference type="SAM" id="SignalP"/>
    </source>
</evidence>
<proteinExistence type="predicted"/>
<reference evidence="3" key="2">
    <citation type="submission" date="2023-05" db="EMBL/GenBank/DDBJ databases">
        <authorList>
            <consortium name="Lawrence Berkeley National Laboratory"/>
            <person name="Steindorff A."/>
            <person name="Hensen N."/>
            <person name="Bonometti L."/>
            <person name="Westerberg I."/>
            <person name="Brannstrom I.O."/>
            <person name="Guillou S."/>
            <person name="Cros-Aarteil S."/>
            <person name="Calhoun S."/>
            <person name="Haridas S."/>
            <person name="Kuo A."/>
            <person name="Mondo S."/>
            <person name="Pangilinan J."/>
            <person name="Riley R."/>
            <person name="Labutti K."/>
            <person name="Andreopoulos B."/>
            <person name="Lipzen A."/>
            <person name="Chen C."/>
            <person name="Yanf M."/>
            <person name="Daum C."/>
            <person name="Ng V."/>
            <person name="Clum A."/>
            <person name="Ohm R."/>
            <person name="Martin F."/>
            <person name="Silar P."/>
            <person name="Natvig D."/>
            <person name="Lalanne C."/>
            <person name="Gautier V."/>
            <person name="Ament-Velasquez S.L."/>
            <person name="Kruys A."/>
            <person name="Hutchinson M.I."/>
            <person name="Powell A.J."/>
            <person name="Barry K."/>
            <person name="Miller A.N."/>
            <person name="Grigoriev I.V."/>
            <person name="Debuchy R."/>
            <person name="Gladieux P."/>
            <person name="Thoren M.H."/>
            <person name="Johannesson H."/>
        </authorList>
    </citation>
    <scope>NUCLEOTIDE SEQUENCE</scope>
    <source>
        <strain evidence="3">CBS 315.58</strain>
    </source>
</reference>
<feature type="signal peptide" evidence="1">
    <location>
        <begin position="1"/>
        <end position="15"/>
    </location>
</feature>
<dbReference type="PANTHER" id="PTHR43662:SF6">
    <property type="entry name" value="DUF1996 DOMAIN-CONTAINING PROTEIN"/>
    <property type="match status" value="1"/>
</dbReference>
<dbReference type="InterPro" id="IPR018535">
    <property type="entry name" value="DUF1996"/>
</dbReference>
<keyword evidence="4" id="KW-1185">Reference proteome</keyword>
<organism evidence="3 4">
    <name type="scientific">Triangularia verruculosa</name>
    <dbReference type="NCBI Taxonomy" id="2587418"/>
    <lineage>
        <taxon>Eukaryota</taxon>
        <taxon>Fungi</taxon>
        <taxon>Dikarya</taxon>
        <taxon>Ascomycota</taxon>
        <taxon>Pezizomycotina</taxon>
        <taxon>Sordariomycetes</taxon>
        <taxon>Sordariomycetidae</taxon>
        <taxon>Sordariales</taxon>
        <taxon>Podosporaceae</taxon>
        <taxon>Triangularia</taxon>
    </lineage>
</organism>
<dbReference type="PANTHER" id="PTHR43662">
    <property type="match status" value="1"/>
</dbReference>
<dbReference type="Pfam" id="PF09362">
    <property type="entry name" value="DUF1996"/>
    <property type="match status" value="1"/>
</dbReference>
<dbReference type="Proteomes" id="UP001303160">
    <property type="component" value="Unassembled WGS sequence"/>
</dbReference>
<feature type="chain" id="PRO_5042893650" description="DUF1996 domain-containing protein" evidence="1">
    <location>
        <begin position="16"/>
        <end position="245"/>
    </location>
</feature>
<comment type="caution">
    <text evidence="3">The sequence shown here is derived from an EMBL/GenBank/DDBJ whole genome shotgun (WGS) entry which is preliminary data.</text>
</comment>
<sequence length="245" mass="27798">MMWKALLAFAALSEALPKNTFERQVLQARQGGTTMLRFGCTQVVIDRLDPLVNAGQVPSTHMHQIVGGNAFNASMATGDVSEKSSHHFRPQDGAAIDLKPLHQARRPSQSSRVQIRSWQLQNTDELREKLESIRFANTNWEERHFIPNDELFDVISESAIKLALRSSAVPLHEIIDLTDGILRGARRCFAILVFIRHGEAISSFFRHDSLRSHPDDRIPYTSEALQQIFEKDAANLMIRNFLEKQ</sequence>
<name>A0AAN6X8L2_9PEZI</name>
<evidence type="ECO:0000313" key="4">
    <source>
        <dbReference type="Proteomes" id="UP001303160"/>
    </source>
</evidence>
<gene>
    <name evidence="3" type="ORF">QBC40DRAFT_352225</name>
</gene>
<reference evidence="3" key="1">
    <citation type="journal article" date="2023" name="Mol. Phylogenet. Evol.">
        <title>Genome-scale phylogeny and comparative genomics of the fungal order Sordariales.</title>
        <authorList>
            <person name="Hensen N."/>
            <person name="Bonometti L."/>
            <person name="Westerberg I."/>
            <person name="Brannstrom I.O."/>
            <person name="Guillou S."/>
            <person name="Cros-Aarteil S."/>
            <person name="Calhoun S."/>
            <person name="Haridas S."/>
            <person name="Kuo A."/>
            <person name="Mondo S."/>
            <person name="Pangilinan J."/>
            <person name="Riley R."/>
            <person name="LaButti K."/>
            <person name="Andreopoulos B."/>
            <person name="Lipzen A."/>
            <person name="Chen C."/>
            <person name="Yan M."/>
            <person name="Daum C."/>
            <person name="Ng V."/>
            <person name="Clum A."/>
            <person name="Steindorff A."/>
            <person name="Ohm R.A."/>
            <person name="Martin F."/>
            <person name="Silar P."/>
            <person name="Natvig D.O."/>
            <person name="Lalanne C."/>
            <person name="Gautier V."/>
            <person name="Ament-Velasquez S.L."/>
            <person name="Kruys A."/>
            <person name="Hutchinson M.I."/>
            <person name="Powell A.J."/>
            <person name="Barry K."/>
            <person name="Miller A.N."/>
            <person name="Grigoriev I.V."/>
            <person name="Debuchy R."/>
            <person name="Gladieux P."/>
            <person name="Hiltunen Thoren M."/>
            <person name="Johannesson H."/>
        </authorList>
    </citation>
    <scope>NUCLEOTIDE SEQUENCE</scope>
    <source>
        <strain evidence="3">CBS 315.58</strain>
    </source>
</reference>
<evidence type="ECO:0000259" key="2">
    <source>
        <dbReference type="Pfam" id="PF09362"/>
    </source>
</evidence>
<dbReference type="AlphaFoldDB" id="A0AAN6X8L2"/>
<keyword evidence="1" id="KW-0732">Signal</keyword>
<protein>
    <recommendedName>
        <fullName evidence="2">DUF1996 domain-containing protein</fullName>
    </recommendedName>
</protein>